<dbReference type="EMBL" id="JBBMFP010000010">
    <property type="protein sequence ID" value="MEQ2431919.1"/>
    <property type="molecule type" value="Genomic_DNA"/>
</dbReference>
<organism evidence="2 3">
    <name type="scientific">Blautia caccae</name>
    <dbReference type="NCBI Taxonomy" id="3133175"/>
    <lineage>
        <taxon>Bacteria</taxon>
        <taxon>Bacillati</taxon>
        <taxon>Bacillota</taxon>
        <taxon>Clostridia</taxon>
        <taxon>Lachnospirales</taxon>
        <taxon>Lachnospiraceae</taxon>
        <taxon>Blautia</taxon>
    </lineage>
</organism>
<dbReference type="Proteomes" id="UP001457898">
    <property type="component" value="Unassembled WGS sequence"/>
</dbReference>
<feature type="transmembrane region" description="Helical" evidence="1">
    <location>
        <begin position="105"/>
        <end position="130"/>
    </location>
</feature>
<comment type="caution">
    <text evidence="2">The sequence shown here is derived from an EMBL/GenBank/DDBJ whole genome shotgun (WGS) entry which is preliminary data.</text>
</comment>
<protein>
    <submittedName>
        <fullName evidence="2">DUF624 domain-containing protein</fullName>
    </submittedName>
</protein>
<name>A0ABV1DNH0_9FIRM</name>
<dbReference type="RefSeq" id="WP_148392821.1">
    <property type="nucleotide sequence ID" value="NZ_JBBMFP010000010.1"/>
</dbReference>
<keyword evidence="3" id="KW-1185">Reference proteome</keyword>
<evidence type="ECO:0000256" key="1">
    <source>
        <dbReference type="SAM" id="Phobius"/>
    </source>
</evidence>
<keyword evidence="1" id="KW-1133">Transmembrane helix</keyword>
<dbReference type="InterPro" id="IPR006938">
    <property type="entry name" value="DUF624"/>
</dbReference>
<reference evidence="2 3" key="1">
    <citation type="submission" date="2024-03" db="EMBL/GenBank/DDBJ databases">
        <title>Human intestinal bacterial collection.</title>
        <authorList>
            <person name="Pauvert C."/>
            <person name="Hitch T.C.A."/>
            <person name="Clavel T."/>
        </authorList>
    </citation>
    <scope>NUCLEOTIDE SEQUENCE [LARGE SCALE GENOMIC DNA]</scope>
    <source>
        <strain evidence="2 3">CLA-SR-H028</strain>
    </source>
</reference>
<evidence type="ECO:0000313" key="3">
    <source>
        <dbReference type="Proteomes" id="UP001457898"/>
    </source>
</evidence>
<feature type="transmembrane region" description="Helical" evidence="1">
    <location>
        <begin position="70"/>
        <end position="93"/>
    </location>
</feature>
<proteinExistence type="predicted"/>
<feature type="transmembrane region" description="Helical" evidence="1">
    <location>
        <begin position="151"/>
        <end position="168"/>
    </location>
</feature>
<dbReference type="PROSITE" id="PS51257">
    <property type="entry name" value="PROKAR_LIPOPROTEIN"/>
    <property type="match status" value="1"/>
</dbReference>
<feature type="transmembrane region" description="Helical" evidence="1">
    <location>
        <begin position="20"/>
        <end position="49"/>
    </location>
</feature>
<accession>A0ABV1DNH0</accession>
<keyword evidence="1" id="KW-0812">Transmembrane</keyword>
<dbReference type="Pfam" id="PF04854">
    <property type="entry name" value="DUF624"/>
    <property type="match status" value="1"/>
</dbReference>
<evidence type="ECO:0000313" key="2">
    <source>
        <dbReference type="EMBL" id="MEQ2431919.1"/>
    </source>
</evidence>
<sequence length="200" mass="22692">MKFNIDSPVFQFLGTLADFTLLNLVFLVSCIPVVTIGPAVCALFSVVLGEVRGEHGDMVRTYMRAVKENFRSSCFLALFYFITGALLLFHFAFWLQMNTWMGNAVLVLLTFCTALYVLSLMYAFALNARFENPIRRTLKNAVLLALSNPKQTVLLLLMAAATVLLFYVNPFFRILLVLFGSSFLAYCQAFPLTRVFRKYE</sequence>
<keyword evidence="1" id="KW-0472">Membrane</keyword>
<gene>
    <name evidence="2" type="ORF">WMO65_12955</name>
</gene>